<dbReference type="Proteomes" id="UP000615446">
    <property type="component" value="Unassembled WGS sequence"/>
</dbReference>
<dbReference type="EMBL" id="BLAL01000316">
    <property type="protein sequence ID" value="GET02919.1"/>
    <property type="molecule type" value="Genomic_DNA"/>
</dbReference>
<dbReference type="InterPro" id="IPR036691">
    <property type="entry name" value="Endo/exonu/phosph_ase_sf"/>
</dbReference>
<proteinExistence type="predicted"/>
<name>A0A8H3R4B5_9GLOM</name>
<evidence type="ECO:0000256" key="1">
    <source>
        <dbReference type="SAM" id="MobiDB-lite"/>
    </source>
</evidence>
<protein>
    <recommendedName>
        <fullName evidence="4">Endonuclease/exonuclease/phosphatase domain-containing protein</fullName>
    </recommendedName>
</protein>
<evidence type="ECO:0000313" key="3">
    <source>
        <dbReference type="Proteomes" id="UP000615446"/>
    </source>
</evidence>
<feature type="compositionally biased region" description="Polar residues" evidence="1">
    <location>
        <begin position="114"/>
        <end position="133"/>
    </location>
</feature>
<evidence type="ECO:0000313" key="2">
    <source>
        <dbReference type="EMBL" id="GET02919.1"/>
    </source>
</evidence>
<dbReference type="AlphaFoldDB" id="A0A8H3R4B5"/>
<dbReference type="Gene3D" id="3.60.10.10">
    <property type="entry name" value="Endonuclease/exonuclease/phosphatase"/>
    <property type="match status" value="1"/>
</dbReference>
<feature type="region of interest" description="Disordered" evidence="1">
    <location>
        <begin position="105"/>
        <end position="142"/>
    </location>
</feature>
<comment type="caution">
    <text evidence="2">The sequence shown here is derived from an EMBL/GenBank/DDBJ whole genome shotgun (WGS) entry which is preliminary data.</text>
</comment>
<gene>
    <name evidence="2" type="ORF">RCL2_002928500</name>
</gene>
<evidence type="ECO:0008006" key="4">
    <source>
        <dbReference type="Google" id="ProtNLM"/>
    </source>
</evidence>
<reference evidence="2" key="1">
    <citation type="submission" date="2019-10" db="EMBL/GenBank/DDBJ databases">
        <title>Conservation and host-specific expression of non-tandemly repeated heterogenous ribosome RNA gene in arbuscular mycorrhizal fungi.</title>
        <authorList>
            <person name="Maeda T."/>
            <person name="Kobayashi Y."/>
            <person name="Nakagawa T."/>
            <person name="Ezawa T."/>
            <person name="Yamaguchi K."/>
            <person name="Bino T."/>
            <person name="Nishimoto Y."/>
            <person name="Shigenobu S."/>
            <person name="Kawaguchi M."/>
        </authorList>
    </citation>
    <scope>NUCLEOTIDE SEQUENCE</scope>
    <source>
        <strain evidence="2">HR1</strain>
    </source>
</reference>
<dbReference type="SUPFAM" id="SSF56219">
    <property type="entry name" value="DNase I-like"/>
    <property type="match status" value="1"/>
</dbReference>
<sequence length="566" mass="63432">MDIPFFLNKDNLVFYFKKFGNIAFCQVYSRKNAKVQQARIVYNSPQSIARFDSQWAVYCFSTCLCVTPCHYTIEQKAFCHEFVTTLTQLPPNTKDIDLAPLTRELSPDQDRVDSSQPSRISQPAPASSQATRNTGRDRSKFTDKRDCSVSFSAILRNSLSAPPNTQSSPLTTQTASDILSLLKSLQHNMTQVKDRIMALELNDCRMSHIEQHLGLHPLPIDSSKDAANSAMIIDIDLSDVLILIQFASPRNADLSAKPLNPLVPSFALSSTLTPLHISSPVIPDSASTSSDLVNPVPTPHADNEIQAIKNNHAAIKSKLNMLATSISNFIDSFSLQESLYSSTFSSSPIFNSFNISSFNINGLKMHSQAKIEQLYNFFSLKHITFSSVVDTHLHPKQMQYLSKRLPNYTVFSSSLNTSQHVRSSDGVTLFIANSLASYVHTYHSHSSCLLSVDLYFKGRVRLRVFVVYIPPTSDQILRDSTIDLLLQALSDAKRLGFHHAICGDFNMHLDKFYPIYFNQPQITSKCIHHLFNFLLSHGYVNFTLLNASDALGTFHRADIISRIDYV</sequence>
<organism evidence="2 3">
    <name type="scientific">Rhizophagus clarus</name>
    <dbReference type="NCBI Taxonomy" id="94130"/>
    <lineage>
        <taxon>Eukaryota</taxon>
        <taxon>Fungi</taxon>
        <taxon>Fungi incertae sedis</taxon>
        <taxon>Mucoromycota</taxon>
        <taxon>Glomeromycotina</taxon>
        <taxon>Glomeromycetes</taxon>
        <taxon>Glomerales</taxon>
        <taxon>Glomeraceae</taxon>
        <taxon>Rhizophagus</taxon>
    </lineage>
</organism>
<accession>A0A8H3R4B5</accession>